<accession>X1LTJ8</accession>
<reference evidence="2" key="1">
    <citation type="journal article" date="2014" name="Front. Microbiol.">
        <title>High frequency of phylogenetically diverse reductive dehalogenase-homologous genes in deep subseafloor sedimentary metagenomes.</title>
        <authorList>
            <person name="Kawai M."/>
            <person name="Futagami T."/>
            <person name="Toyoda A."/>
            <person name="Takaki Y."/>
            <person name="Nishi S."/>
            <person name="Hori S."/>
            <person name="Arai W."/>
            <person name="Tsubouchi T."/>
            <person name="Morono Y."/>
            <person name="Uchiyama I."/>
            <person name="Ito T."/>
            <person name="Fujiyama A."/>
            <person name="Inagaki F."/>
            <person name="Takami H."/>
        </authorList>
    </citation>
    <scope>NUCLEOTIDE SEQUENCE</scope>
    <source>
        <strain evidence="2">Expedition CK06-06</strain>
    </source>
</reference>
<dbReference type="AlphaFoldDB" id="X1LTJ8"/>
<name>X1LTJ8_9ZZZZ</name>
<dbReference type="Pfam" id="PF02550">
    <property type="entry name" value="AcetylCoA_hydro"/>
    <property type="match status" value="1"/>
</dbReference>
<dbReference type="SUPFAM" id="SSF100950">
    <property type="entry name" value="NagB/RpiA/CoA transferase-like"/>
    <property type="match status" value="1"/>
</dbReference>
<dbReference type="Gene3D" id="3.40.1080.10">
    <property type="entry name" value="Glutaconate Coenzyme A-transferase"/>
    <property type="match status" value="1"/>
</dbReference>
<feature type="domain" description="Acetyl-CoA hydrolase/transferase N-terminal" evidence="1">
    <location>
        <begin position="52"/>
        <end position="103"/>
    </location>
</feature>
<dbReference type="InterPro" id="IPR003702">
    <property type="entry name" value="ActCoA_hydro_N"/>
</dbReference>
<dbReference type="InterPro" id="IPR037171">
    <property type="entry name" value="NagB/RpiA_transferase-like"/>
</dbReference>
<evidence type="ECO:0000259" key="1">
    <source>
        <dbReference type="Pfam" id="PF02550"/>
    </source>
</evidence>
<dbReference type="EMBL" id="BARV01012887">
    <property type="protein sequence ID" value="GAI09126.1"/>
    <property type="molecule type" value="Genomic_DNA"/>
</dbReference>
<protein>
    <recommendedName>
        <fullName evidence="1">Acetyl-CoA hydrolase/transferase N-terminal domain-containing protein</fullName>
    </recommendedName>
</protein>
<gene>
    <name evidence="2" type="ORF">S06H3_23628</name>
</gene>
<dbReference type="GO" id="GO:0008410">
    <property type="term" value="F:CoA-transferase activity"/>
    <property type="evidence" value="ECO:0007669"/>
    <property type="project" value="InterPro"/>
</dbReference>
<sequence length="152" mass="17439">MEQLIWLGVEEESDGSVEYAKCRFSRLGDDKSSQHEYPAGRSPKEEVLMDWQEEYKRKLTTAEEAVKIVKSGDRVAIGGSIDEPDILPDALFERRGELRDVKIIHLCPMKDYGWGQPGYEDSFQVEVIGYIGPVSRHRANERRISLIPNGWR</sequence>
<organism evidence="2">
    <name type="scientific">marine sediment metagenome</name>
    <dbReference type="NCBI Taxonomy" id="412755"/>
    <lineage>
        <taxon>unclassified sequences</taxon>
        <taxon>metagenomes</taxon>
        <taxon>ecological metagenomes</taxon>
    </lineage>
</organism>
<proteinExistence type="predicted"/>
<comment type="caution">
    <text evidence="2">The sequence shown here is derived from an EMBL/GenBank/DDBJ whole genome shotgun (WGS) entry which is preliminary data.</text>
</comment>
<evidence type="ECO:0000313" key="2">
    <source>
        <dbReference type="EMBL" id="GAI09126.1"/>
    </source>
</evidence>
<feature type="non-terminal residue" evidence="2">
    <location>
        <position position="152"/>
    </location>
</feature>